<dbReference type="AlphaFoldDB" id="Q1KVR4"/>
<gene>
    <name evidence="3" type="primary">orf932</name>
</gene>
<feature type="transmembrane region" description="Helical" evidence="1">
    <location>
        <begin position="595"/>
        <end position="616"/>
    </location>
</feature>
<geneLocation type="chloroplast" evidence="3"/>
<organism evidence="3">
    <name type="scientific">Tetradesmus obliquus</name>
    <name type="common">Green alga</name>
    <name type="synonym">Acutodesmus obliquus</name>
    <dbReference type="NCBI Taxonomy" id="3088"/>
    <lineage>
        <taxon>Eukaryota</taxon>
        <taxon>Viridiplantae</taxon>
        <taxon>Chlorophyta</taxon>
        <taxon>core chlorophytes</taxon>
        <taxon>Chlorophyceae</taxon>
        <taxon>CS clade</taxon>
        <taxon>Sphaeropleales</taxon>
        <taxon>Scenedesmaceae</taxon>
        <taxon>Tetradesmus</taxon>
    </lineage>
</organism>
<feature type="transmembrane region" description="Helical" evidence="1">
    <location>
        <begin position="236"/>
        <end position="257"/>
    </location>
</feature>
<evidence type="ECO:0000259" key="2">
    <source>
        <dbReference type="Pfam" id="PF08388"/>
    </source>
</evidence>
<reference evidence="3" key="2">
    <citation type="journal article" date="2006" name="BMC Evol. Biol.">
        <title>The complete chloroplast genome sequence of the chlorophycean green alga Scenedesmus obliquus reveals a compact gene organization and a biased distribution of genes on the two DNA strands.</title>
        <authorList>
            <person name="de Cambiaire J.-C."/>
            <person name="Otis C."/>
            <person name="Lemieux C."/>
            <person name="Turmel M."/>
        </authorList>
    </citation>
    <scope>NUCLEOTIDE SEQUENCE</scope>
    <source>
        <strain evidence="3">UTEX 393</strain>
    </source>
</reference>
<dbReference type="GeneID" id="4099843"/>
<feature type="transmembrane region" description="Helical" evidence="1">
    <location>
        <begin position="430"/>
        <end position="456"/>
    </location>
</feature>
<keyword evidence="3" id="KW-0150">Chloroplast</keyword>
<dbReference type="RefSeq" id="YP_636010.1">
    <property type="nucleotide sequence ID" value="NC_008101.1"/>
</dbReference>
<reference evidence="3" key="1">
    <citation type="journal article" date="1997" name="Nucleic Acids Res.">
        <title>Evolutionarily conserved and functionally important residues in the I-CeuI homing endonuclease.</title>
        <authorList>
            <person name="Turmel M."/>
            <person name="Otis C."/>
            <person name="Cote V."/>
            <person name="Lemieux C."/>
        </authorList>
    </citation>
    <scope>NUCLEOTIDE SEQUENCE</scope>
    <source>
        <strain evidence="3">UTEX 393</strain>
    </source>
</reference>
<name>Q1KVR4_TETOB</name>
<keyword evidence="3" id="KW-0934">Plastid</keyword>
<keyword evidence="1" id="KW-0472">Membrane</keyword>
<evidence type="ECO:0000256" key="1">
    <source>
        <dbReference type="SAM" id="Phobius"/>
    </source>
</evidence>
<proteinExistence type="predicted"/>
<sequence length="932" mass="114784">MNKNNAFVFLKKSQRLQSSNFDLLNQTNEFIKIQEKTFFKNFGKKNIKKFSQILKNFNASRFQKFGQKKNFFSFFIGQHYVSKQSFILCMCKKFIKKQSFFLNQSFQNLFFEILNTLNLLKNFQNLILKTQFFSKVLKKKKSTIFQIINIQKLQKKFFEKKILKTLFFREFLKSSQKSFKLFQEHIFSNTILFTPKFKFFLFSFFLELQFSIVSNLKNVKKIQRKIFFQTFSKNFIQSVFRIQFFETFFLFHFYAFFRRKKAAKQKSDKKEKQNKNLFFYNKTFMMINLQKKDKKSNEIKFLQKEKHFFVQNFSKKIFVFVFSWIFALVTKNIELHNVDKKNLFFIKQKISFGSLKKAFSQNFDLRLKYSQIYALNSLNLFKNIIEFFYSFLNFLSLNLFEHWNHFQIIYHQYLKFNFLNFQTELQKNQFWFLNFLSFQIYEKTFLNFFFCFYTFFQRKKAAKQKSEKKFCLLFHLDFFHLIPQNFEKPFGFFTEQNLQTFLQKNFQKPFSFFLNSIKKEKKRVENFTSQKMIHFEKTYFHFYNSIDAKKLKKNFFSSFVFLLKKNFLTVSKFSFLNSDFQNFRKKPIFLLWQKYFSNFLFFNSTLLLFFKNSYFLKKILFPIRNFLFLKNSSSSIFLQQMIEQKEIFGKKSNNFFTKPFFPKIIQMQKEKNNIFYDQNIFWLLSKKFLFFPTKIQKFDLFHFSPFFSDFLILYKKSMALFCSQVSQTKKFLSFLYFLNQQPMQLVLNSQKKQKRKYVFLKKKELFFIHQKKNQMQKKNKKIFFQNSFFQNLNFNCFSVCLRLNSNKQIKYFYNFEKKPTYKNIQNHLNECKQILKKSIGQKQLNFMKKLHKKIQSWSKNYNTSSNQKIFEYCDSILLKFLWNWARKTHPNKSKSWIRKKYFHFIYSHKWFFGKKIGKIFICLPLHSQTNFK</sequence>
<protein>
    <submittedName>
        <fullName evidence="3">Uncharacterized protein orf932</fullName>
    </submittedName>
</protein>
<keyword evidence="1" id="KW-0812">Transmembrane</keyword>
<evidence type="ECO:0000313" key="3">
    <source>
        <dbReference type="EMBL" id="ABD48293.1"/>
    </source>
</evidence>
<dbReference type="EMBL" id="DQ396875">
    <property type="protein sequence ID" value="ABD48293.1"/>
    <property type="molecule type" value="Genomic_DNA"/>
</dbReference>
<feature type="domain" description="Group II intron maturase-specific" evidence="2">
    <location>
        <begin position="825"/>
        <end position="902"/>
    </location>
</feature>
<accession>Q1KVR4</accession>
<dbReference type="InterPro" id="IPR013597">
    <property type="entry name" value="Mat_intron_G2"/>
</dbReference>
<keyword evidence="1" id="KW-1133">Transmembrane helix</keyword>
<dbReference type="Pfam" id="PF08388">
    <property type="entry name" value="GIIM"/>
    <property type="match status" value="1"/>
</dbReference>